<feature type="chain" id="PRO_5020303773" description="DUF6850 domain-containing protein" evidence="1">
    <location>
        <begin position="22"/>
        <end position="521"/>
    </location>
</feature>
<evidence type="ECO:0000259" key="2">
    <source>
        <dbReference type="Pfam" id="PF21012"/>
    </source>
</evidence>
<sequence length="521" mass="58170">MKSKLFLYMAALPLGLTTVYAQSPQAAIDKFKSNATTWELTNAALLKGIPLPNVGDASLGYFQDNGTFKHTLDAATRRGAQFNASRAHSVNKWDFYGSFDVKIFKDKEVALTDMANPFRDNPYQVADSLSGDWNKQRYALSLRAAAPTLMNGKLVLGLGVDYTVLTGARQKDPRPLDNSNQLSLLPGLVYHLGKNSFLGLNGAWQRYREDLSVELYNYRLSYNTYKLLGLGEYEFSAPIQLSSSTITRAFNGNEFGGNLQYGMKGTAWNLLASAGYCYNKENVIDGTSSPKKAGEHAFHEYAASLALNWSAKTAMHQLAASWKQRNISNKEFHQVQNSTTKQYETVYAAVFNTNLRTRASLSYLLNKSKAGDTLSWSLKAGAGYAGLDNRYATTRAWQTVDKADASLAFTKYFNCKSAAAFSLGILTMYEWVINKRLDYLPKNYSSNFVANNIWIPAHQFMTTPAWNNQLSIQYTFPPFTKSRNQLYVKGTGYLNAAMEDNGWVKKGDTRQGFQLSLGIYN</sequence>
<gene>
    <name evidence="3" type="ORF">ESB13_16550</name>
</gene>
<evidence type="ECO:0000256" key="1">
    <source>
        <dbReference type="SAM" id="SignalP"/>
    </source>
</evidence>
<feature type="domain" description="DUF6850" evidence="2">
    <location>
        <begin position="44"/>
        <end position="520"/>
    </location>
</feature>
<dbReference type="Pfam" id="PF21012">
    <property type="entry name" value="DUF6850"/>
    <property type="match status" value="1"/>
</dbReference>
<comment type="caution">
    <text evidence="3">The sequence shown here is derived from an EMBL/GenBank/DDBJ whole genome shotgun (WGS) entry which is preliminary data.</text>
</comment>
<proteinExistence type="predicted"/>
<feature type="signal peptide" evidence="1">
    <location>
        <begin position="1"/>
        <end position="21"/>
    </location>
</feature>
<dbReference type="Proteomes" id="UP000290545">
    <property type="component" value="Unassembled WGS sequence"/>
</dbReference>
<dbReference type="EMBL" id="SDHZ01000002">
    <property type="protein sequence ID" value="RXK83690.1"/>
    <property type="molecule type" value="Genomic_DNA"/>
</dbReference>
<evidence type="ECO:0000313" key="3">
    <source>
        <dbReference type="EMBL" id="RXK83690.1"/>
    </source>
</evidence>
<keyword evidence="4" id="KW-1185">Reference proteome</keyword>
<keyword evidence="1" id="KW-0732">Signal</keyword>
<dbReference type="RefSeq" id="WP_129004742.1">
    <property type="nucleotide sequence ID" value="NZ_SDHZ01000002.1"/>
</dbReference>
<reference evidence="3 4" key="1">
    <citation type="submission" date="2019-01" db="EMBL/GenBank/DDBJ databases">
        <title>Filimonas sp. strain TTM-71.</title>
        <authorList>
            <person name="Chen W.-M."/>
        </authorList>
    </citation>
    <scope>NUCLEOTIDE SEQUENCE [LARGE SCALE GENOMIC DNA]</scope>
    <source>
        <strain evidence="3 4">TTM-71</strain>
    </source>
</reference>
<organism evidence="3 4">
    <name type="scientific">Filimonas effusa</name>
    <dbReference type="NCBI Taxonomy" id="2508721"/>
    <lineage>
        <taxon>Bacteria</taxon>
        <taxon>Pseudomonadati</taxon>
        <taxon>Bacteroidota</taxon>
        <taxon>Chitinophagia</taxon>
        <taxon>Chitinophagales</taxon>
        <taxon>Chitinophagaceae</taxon>
        <taxon>Filimonas</taxon>
    </lineage>
</organism>
<accession>A0A4Q1D5C1</accession>
<protein>
    <recommendedName>
        <fullName evidence="2">DUF6850 domain-containing protein</fullName>
    </recommendedName>
</protein>
<dbReference type="AlphaFoldDB" id="A0A4Q1D5C1"/>
<dbReference type="InterPro" id="IPR049236">
    <property type="entry name" value="DUF6850"/>
</dbReference>
<name>A0A4Q1D5C1_9BACT</name>
<evidence type="ECO:0000313" key="4">
    <source>
        <dbReference type="Proteomes" id="UP000290545"/>
    </source>
</evidence>
<dbReference type="OrthoDB" id="662051at2"/>